<feature type="region of interest" description="Disordered" evidence="1">
    <location>
        <begin position="62"/>
        <end position="111"/>
    </location>
</feature>
<evidence type="ECO:0000313" key="2">
    <source>
        <dbReference type="EMBL" id="OGG23789.1"/>
    </source>
</evidence>
<reference evidence="2 3" key="1">
    <citation type="journal article" date="2016" name="Nat. Commun.">
        <title>Thousands of microbial genomes shed light on interconnected biogeochemical processes in an aquifer system.</title>
        <authorList>
            <person name="Anantharaman K."/>
            <person name="Brown C.T."/>
            <person name="Hug L.A."/>
            <person name="Sharon I."/>
            <person name="Castelle C.J."/>
            <person name="Probst A.J."/>
            <person name="Thomas B.C."/>
            <person name="Singh A."/>
            <person name="Wilkins M.J."/>
            <person name="Karaoz U."/>
            <person name="Brodie E.L."/>
            <person name="Williams K.H."/>
            <person name="Hubbard S.S."/>
            <person name="Banfield J.F."/>
        </authorList>
    </citation>
    <scope>NUCLEOTIDE SEQUENCE [LARGE SCALE GENOMIC DNA]</scope>
</reference>
<name>A0A1F6AGB3_9BACT</name>
<feature type="compositionally biased region" description="Acidic residues" evidence="1">
    <location>
        <begin position="101"/>
        <end position="111"/>
    </location>
</feature>
<sequence length="111" mass="12896">MKIETLEQLAEDGAASRIVPVEPLELKHWRGILRQLASKFKPSKFIGIPRYHNGKFTREVRPSITVRRDHHSRADGHRDDWDKEKQARTARFKNTRKAEPVEPEDLVSDGD</sequence>
<proteinExistence type="predicted"/>
<gene>
    <name evidence="2" type="ORF">A3A79_01100</name>
</gene>
<comment type="caution">
    <text evidence="2">The sequence shown here is derived from an EMBL/GenBank/DDBJ whole genome shotgun (WGS) entry which is preliminary data.</text>
</comment>
<dbReference type="STRING" id="1798392.A3A79_01100"/>
<dbReference type="Proteomes" id="UP000178759">
    <property type="component" value="Unassembled WGS sequence"/>
</dbReference>
<organism evidence="2 3">
    <name type="scientific">Candidatus Gottesmanbacteria bacterium RIFCSPLOWO2_01_FULL_43_11b</name>
    <dbReference type="NCBI Taxonomy" id="1798392"/>
    <lineage>
        <taxon>Bacteria</taxon>
        <taxon>Candidatus Gottesmaniibacteriota</taxon>
    </lineage>
</organism>
<protein>
    <submittedName>
        <fullName evidence="2">Uncharacterized protein</fullName>
    </submittedName>
</protein>
<feature type="compositionally biased region" description="Basic and acidic residues" evidence="1">
    <location>
        <begin position="72"/>
        <end position="87"/>
    </location>
</feature>
<dbReference type="AlphaFoldDB" id="A0A1F6AGB3"/>
<evidence type="ECO:0000256" key="1">
    <source>
        <dbReference type="SAM" id="MobiDB-lite"/>
    </source>
</evidence>
<evidence type="ECO:0000313" key="3">
    <source>
        <dbReference type="Proteomes" id="UP000178759"/>
    </source>
</evidence>
<accession>A0A1F6AGB3</accession>
<dbReference type="EMBL" id="MFJV01000001">
    <property type="protein sequence ID" value="OGG23789.1"/>
    <property type="molecule type" value="Genomic_DNA"/>
</dbReference>